<feature type="region of interest" description="Disordered" evidence="1">
    <location>
        <begin position="79"/>
        <end position="111"/>
    </location>
</feature>
<keyword evidence="4" id="KW-1185">Reference proteome</keyword>
<organism evidence="3 4">
    <name type="scientific">Segatella oulorum F0390</name>
    <dbReference type="NCBI Taxonomy" id="702438"/>
    <lineage>
        <taxon>Bacteria</taxon>
        <taxon>Pseudomonadati</taxon>
        <taxon>Bacteroidota</taxon>
        <taxon>Bacteroidia</taxon>
        <taxon>Bacteroidales</taxon>
        <taxon>Prevotellaceae</taxon>
        <taxon>Segatella</taxon>
    </lineage>
</organism>
<feature type="transmembrane region" description="Helical" evidence="2">
    <location>
        <begin position="12"/>
        <end position="33"/>
    </location>
</feature>
<comment type="caution">
    <text evidence="3">The sequence shown here is derived from an EMBL/GenBank/DDBJ whole genome shotgun (WGS) entry which is preliminary data.</text>
</comment>
<gene>
    <name evidence="3" type="ORF">HMPREF9431_02364</name>
</gene>
<dbReference type="RefSeq" id="WP_004381458.1">
    <property type="nucleotide sequence ID" value="NZ_JH114217.1"/>
</dbReference>
<dbReference type="PATRIC" id="fig|702438.4.peg.2477"/>
<keyword evidence="2" id="KW-0472">Membrane</keyword>
<sequence length="194" mass="21660">MENYQEIKKTRFIQQLSWILCLFIIPMLCHAGALEHQCAMIAKATALDDVVAEDITKRIPVSDDHKDIKKDIYTLGKVTHPLKPIPNEPPTTPPLHPNPPTSPRAQSPYSVGTPKGALSVNDMGAAIYNLKIDLPSDGGLTPEIGLAYNSQQAGYGITSVNRFIYVSGRRIQYTVYKRYQNGREIYNVGRIHEK</sequence>
<name>G1WES7_9BACT</name>
<dbReference type="HOGENOM" id="CLU_1401355_0_0_10"/>
<proteinExistence type="predicted"/>
<dbReference type="Proteomes" id="UP000005141">
    <property type="component" value="Unassembled WGS sequence"/>
</dbReference>
<accession>G1WES7</accession>
<dbReference type="GeneID" id="95426894"/>
<dbReference type="OrthoDB" id="6225685at2"/>
<keyword evidence="2" id="KW-0812">Transmembrane</keyword>
<keyword evidence="2" id="KW-1133">Transmembrane helix</keyword>
<evidence type="ECO:0000313" key="4">
    <source>
        <dbReference type="Proteomes" id="UP000005141"/>
    </source>
</evidence>
<protein>
    <submittedName>
        <fullName evidence="3">Uncharacterized protein</fullName>
    </submittedName>
</protein>
<reference evidence="3 4" key="1">
    <citation type="submission" date="2011-07" db="EMBL/GenBank/DDBJ databases">
        <title>The Genome Sequence of Prevotella oulorum F0390.</title>
        <authorList>
            <consortium name="The Broad Institute Genome Sequencing Platform"/>
            <consortium name="The Broad Institute Genome Sequencing Center for Infectious Disease"/>
            <person name="Earl A."/>
            <person name="Ward D."/>
            <person name="Feldgarden M."/>
            <person name="Gevers D."/>
            <person name="Izard J."/>
            <person name="Ganesan A."/>
            <person name="Baranova O.V."/>
            <person name="Blanton J.M."/>
            <person name="Tanner A.C."/>
            <person name="Dewhirst F.E."/>
            <person name="Young S.K."/>
            <person name="Zeng Q."/>
            <person name="Gargeya S."/>
            <person name="Fitzgerald M."/>
            <person name="Haas B."/>
            <person name="Abouelleil A."/>
            <person name="Alvarado L."/>
            <person name="Arachchi H.M."/>
            <person name="Berlin A."/>
            <person name="Brown A."/>
            <person name="Chapman S.B."/>
            <person name="Chen Z."/>
            <person name="Dunbar C."/>
            <person name="Freedman E."/>
            <person name="Gearin G."/>
            <person name="Gellesch M."/>
            <person name="Goldberg J."/>
            <person name="Griggs A."/>
            <person name="Gujja S."/>
            <person name="Heiman D."/>
            <person name="Howarth C."/>
            <person name="Larson L."/>
            <person name="Lui A."/>
            <person name="MacDonald P.J.P."/>
            <person name="Mehta T."/>
            <person name="Montmayeur A."/>
            <person name="Murphy C."/>
            <person name="Neiman D."/>
            <person name="Pearson M."/>
            <person name="Priest M."/>
            <person name="Roberts A."/>
            <person name="Saif S."/>
            <person name="Shea T."/>
            <person name="Shenoy N."/>
            <person name="Sisk P."/>
            <person name="Stolte C."/>
            <person name="Sykes S."/>
            <person name="Wortman J."/>
            <person name="Nusbaum C."/>
            <person name="Birren B."/>
        </authorList>
    </citation>
    <scope>NUCLEOTIDE SEQUENCE [LARGE SCALE GENOMIC DNA]</scope>
    <source>
        <strain evidence="3 4">F0390</strain>
    </source>
</reference>
<evidence type="ECO:0000313" key="3">
    <source>
        <dbReference type="EMBL" id="EGV28927.1"/>
    </source>
</evidence>
<evidence type="ECO:0000256" key="1">
    <source>
        <dbReference type="SAM" id="MobiDB-lite"/>
    </source>
</evidence>
<feature type="compositionally biased region" description="Pro residues" evidence="1">
    <location>
        <begin position="83"/>
        <end position="102"/>
    </location>
</feature>
<dbReference type="EMBL" id="ADGI01000066">
    <property type="protein sequence ID" value="EGV28927.1"/>
    <property type="molecule type" value="Genomic_DNA"/>
</dbReference>
<dbReference type="AlphaFoldDB" id="G1WES7"/>
<evidence type="ECO:0000256" key="2">
    <source>
        <dbReference type="SAM" id="Phobius"/>
    </source>
</evidence>